<dbReference type="EMBL" id="CM023477">
    <property type="protein sequence ID" value="KAH7936689.1"/>
    <property type="molecule type" value="Genomic_DNA"/>
</dbReference>
<evidence type="ECO:0000313" key="2">
    <source>
        <dbReference type="Proteomes" id="UP000821865"/>
    </source>
</evidence>
<comment type="caution">
    <text evidence="1">The sequence shown here is derived from an EMBL/GenBank/DDBJ whole genome shotgun (WGS) entry which is preliminary data.</text>
</comment>
<keyword evidence="2" id="KW-1185">Reference proteome</keyword>
<reference evidence="1" key="1">
    <citation type="submission" date="2020-05" db="EMBL/GenBank/DDBJ databases">
        <title>Large-scale comparative analyses of tick genomes elucidate their genetic diversity and vector capacities.</title>
        <authorList>
            <person name="Jia N."/>
            <person name="Wang J."/>
            <person name="Shi W."/>
            <person name="Du L."/>
            <person name="Sun Y."/>
            <person name="Zhan W."/>
            <person name="Jiang J."/>
            <person name="Wang Q."/>
            <person name="Zhang B."/>
            <person name="Ji P."/>
            <person name="Sakyi L.B."/>
            <person name="Cui X."/>
            <person name="Yuan T."/>
            <person name="Jiang B."/>
            <person name="Yang W."/>
            <person name="Lam T.T.-Y."/>
            <person name="Chang Q."/>
            <person name="Ding S."/>
            <person name="Wang X."/>
            <person name="Zhu J."/>
            <person name="Ruan X."/>
            <person name="Zhao L."/>
            <person name="Wei J."/>
            <person name="Que T."/>
            <person name="Du C."/>
            <person name="Cheng J."/>
            <person name="Dai P."/>
            <person name="Han X."/>
            <person name="Huang E."/>
            <person name="Gao Y."/>
            <person name="Liu J."/>
            <person name="Shao H."/>
            <person name="Ye R."/>
            <person name="Li L."/>
            <person name="Wei W."/>
            <person name="Wang X."/>
            <person name="Wang C."/>
            <person name="Yang T."/>
            <person name="Huo Q."/>
            <person name="Li W."/>
            <person name="Guo W."/>
            <person name="Chen H."/>
            <person name="Zhou L."/>
            <person name="Ni X."/>
            <person name="Tian J."/>
            <person name="Zhou Y."/>
            <person name="Sheng Y."/>
            <person name="Liu T."/>
            <person name="Pan Y."/>
            <person name="Xia L."/>
            <person name="Li J."/>
            <person name="Zhao F."/>
            <person name="Cao W."/>
        </authorList>
    </citation>
    <scope>NUCLEOTIDE SEQUENCE</scope>
    <source>
        <strain evidence="1">Dsil-2018</strain>
    </source>
</reference>
<name>A0ACB8C728_DERSI</name>
<accession>A0ACB8C728</accession>
<gene>
    <name evidence="1" type="ORF">HPB49_002651</name>
</gene>
<dbReference type="Proteomes" id="UP000821865">
    <property type="component" value="Chromosome 8"/>
</dbReference>
<proteinExistence type="predicted"/>
<evidence type="ECO:0000313" key="1">
    <source>
        <dbReference type="EMBL" id="KAH7936689.1"/>
    </source>
</evidence>
<protein>
    <submittedName>
        <fullName evidence="1">Uncharacterized protein</fullName>
    </submittedName>
</protein>
<sequence length="108" mass="11946">MRHSRSSGSTRVDRSSWPSHRVRSVSNASHCAYTNSSAPPTGMCIVMDPELRAHANMPVVLTNREGLYVIIAVLGIAILSCTCVLTYSFTNYSRLKRNAEEVRNYIAA</sequence>
<organism evidence="1 2">
    <name type="scientific">Dermacentor silvarum</name>
    <name type="common">Tick</name>
    <dbReference type="NCBI Taxonomy" id="543639"/>
    <lineage>
        <taxon>Eukaryota</taxon>
        <taxon>Metazoa</taxon>
        <taxon>Ecdysozoa</taxon>
        <taxon>Arthropoda</taxon>
        <taxon>Chelicerata</taxon>
        <taxon>Arachnida</taxon>
        <taxon>Acari</taxon>
        <taxon>Parasitiformes</taxon>
        <taxon>Ixodida</taxon>
        <taxon>Ixodoidea</taxon>
        <taxon>Ixodidae</taxon>
        <taxon>Rhipicephalinae</taxon>
        <taxon>Dermacentor</taxon>
    </lineage>
</organism>